<feature type="domain" description="Flagellar hook-associated protein 2 N-terminal" evidence="8">
    <location>
        <begin position="10"/>
        <end position="105"/>
    </location>
</feature>
<keyword evidence="10" id="KW-0282">Flagellum</keyword>
<dbReference type="EMBL" id="CACRUM010000066">
    <property type="protein sequence ID" value="VYU29615.1"/>
    <property type="molecule type" value="Genomic_DNA"/>
</dbReference>
<dbReference type="PANTHER" id="PTHR30288:SF0">
    <property type="entry name" value="FLAGELLAR HOOK-ASSOCIATED PROTEIN 2"/>
    <property type="match status" value="1"/>
</dbReference>
<evidence type="ECO:0000256" key="5">
    <source>
        <dbReference type="ARBA" id="ARBA00023143"/>
    </source>
</evidence>
<accession>A0A6N3DN84</accession>
<evidence type="ECO:0000256" key="2">
    <source>
        <dbReference type="ARBA" id="ARBA00009764"/>
    </source>
</evidence>
<comment type="subcellular location">
    <subcellularLocation>
        <location evidence="1">Bacterial flagellum</location>
    </subcellularLocation>
</comment>
<feature type="domain" description="Flagellar hook-associated protein 2 C-terminal" evidence="9">
    <location>
        <begin position="642"/>
        <end position="906"/>
    </location>
</feature>
<evidence type="ECO:0000256" key="6">
    <source>
        <dbReference type="ARBA" id="ARBA00033074"/>
    </source>
</evidence>
<sequence>MPIRITGLTSGLDTEAIISALVSSYNYKTNKYKKAQTKLSWKQDAWKSLNTKIYSLYSSVGNMKLSTAYNLKSTTVSDSTKATVKAGNNAPTGTQQLNILKVAQAGYLTGAQLSSKTTTSTTLAELGYTGGDAKINLTKGDGTTKEITLTQGSTVGDVIASLKDAGVSANFDETNHRIFISSKDTGKDNDFTLTGANTEGARALYQLGLSVGSDATNATYKSYTQYYDANDTKLEQNVVKAIQKYQDAQKAYKTASGQNANLSSAYGYATAYTEMMDALKNSGLSDDDQKKLKTLLGMSATQRVNSVIDSSGNVYEKSTTLDDGSIIYEYSSGKDKKYIQAITTATDDGGNTYTKNADGNYVDSGAGLVYKPTGEKDSDGNEYYACTMPDGQVAKLAMKETTNYYQADVTQKGYTQYTDDDGIVYTSNDAGKYTGSDGKTYKLDNNTFTEIGSDGNAVSNGRTATVTEDQKKEVKTTYSHGNTALSDTTRAADLLSKFREDHKDKLTDDVISKVTSDIEKVNVYESAEDTLDDSDEYSRKKIIESIQTEYNKGGASAVTNITNTYAKHINENQEKMSTAQKTLDDNSVLADLAAIDTSTADGQKKYDDNLAAFVKKVQDSQSILNQSSTLTNSGAKKIDGCDSEIKLNGITYTSSLNTYSINGLSITAMQATGDGDTNAITVTTATDTQAIYDKIKSFLTQYNSLINEMTSLYNADTAKGYEPLTDDEKSAMSDSEVEKWEEKIKSSLLRRDDSLESVMNLMTNAMSQPVTIDGKKYYLSSFGIKTLGFLNAPENQQNAYHIDGDEDDTATSGNEDKLMAMINSDPDTVVSFMQQLTTNLYDAIGTKMKSSTLSSIYKVYNDKEMASEYSDYTTTIKKWEQKLQDQEDAYYKKFSAMETALSKLQSQTSSLSNLFGG</sequence>
<evidence type="ECO:0000259" key="8">
    <source>
        <dbReference type="Pfam" id="PF02465"/>
    </source>
</evidence>
<name>A0A6N3DN84_9FIRM</name>
<dbReference type="InterPro" id="IPR003481">
    <property type="entry name" value="FliD_N"/>
</dbReference>
<evidence type="ECO:0000256" key="1">
    <source>
        <dbReference type="ARBA" id="ARBA00004365"/>
    </source>
</evidence>
<keyword evidence="4" id="KW-0175">Coiled coil</keyword>
<keyword evidence="10" id="KW-0969">Cilium</keyword>
<dbReference type="InterPro" id="IPR040026">
    <property type="entry name" value="FliD"/>
</dbReference>
<reference evidence="10" key="1">
    <citation type="submission" date="2019-11" db="EMBL/GenBank/DDBJ databases">
        <authorList>
            <person name="Feng L."/>
        </authorList>
    </citation>
    <scope>NUCLEOTIDE SEQUENCE</scope>
    <source>
        <strain evidence="10">RintestinalisLFYP67</strain>
    </source>
</reference>
<dbReference type="GO" id="GO:0009424">
    <property type="term" value="C:bacterial-type flagellum hook"/>
    <property type="evidence" value="ECO:0007669"/>
    <property type="project" value="InterPro"/>
</dbReference>
<dbReference type="RefSeq" id="WP_422046664.1">
    <property type="nucleotide sequence ID" value="NZ_CACRUM010000066.1"/>
</dbReference>
<dbReference type="GO" id="GO:0007155">
    <property type="term" value="P:cell adhesion"/>
    <property type="evidence" value="ECO:0007669"/>
    <property type="project" value="InterPro"/>
</dbReference>
<dbReference type="AlphaFoldDB" id="A0A6N3DN84"/>
<dbReference type="InterPro" id="IPR010809">
    <property type="entry name" value="FliD_C"/>
</dbReference>
<evidence type="ECO:0000256" key="3">
    <source>
        <dbReference type="ARBA" id="ARBA00011255"/>
    </source>
</evidence>
<evidence type="ECO:0000259" key="9">
    <source>
        <dbReference type="Pfam" id="PF07195"/>
    </source>
</evidence>
<proteinExistence type="inferred from homology"/>
<protein>
    <recommendedName>
        <fullName evidence="7">Filament cap protein</fullName>
    </recommendedName>
    <alternativeName>
        <fullName evidence="6">Flagellar cap protein</fullName>
    </alternativeName>
</protein>
<dbReference type="GO" id="GO:0071973">
    <property type="term" value="P:bacterial-type flagellum-dependent cell motility"/>
    <property type="evidence" value="ECO:0007669"/>
    <property type="project" value="TreeGrafter"/>
</dbReference>
<gene>
    <name evidence="10" type="ORF">RILFYP67_01540</name>
</gene>
<evidence type="ECO:0000256" key="7">
    <source>
        <dbReference type="ARBA" id="ARBA00033192"/>
    </source>
</evidence>
<dbReference type="PANTHER" id="PTHR30288">
    <property type="entry name" value="FLAGELLAR CAP/ASSEMBLY PROTEIN FLID"/>
    <property type="match status" value="1"/>
</dbReference>
<comment type="subunit">
    <text evidence="3">Homopentamer.</text>
</comment>
<dbReference type="Pfam" id="PF07195">
    <property type="entry name" value="FliD_C"/>
    <property type="match status" value="1"/>
</dbReference>
<evidence type="ECO:0000313" key="10">
    <source>
        <dbReference type="EMBL" id="VYU29615.1"/>
    </source>
</evidence>
<organism evidence="10">
    <name type="scientific">Roseburia intestinalis</name>
    <dbReference type="NCBI Taxonomy" id="166486"/>
    <lineage>
        <taxon>Bacteria</taxon>
        <taxon>Bacillati</taxon>
        <taxon>Bacillota</taxon>
        <taxon>Clostridia</taxon>
        <taxon>Lachnospirales</taxon>
        <taxon>Lachnospiraceae</taxon>
        <taxon>Roseburia</taxon>
    </lineage>
</organism>
<dbReference type="Pfam" id="PF02465">
    <property type="entry name" value="FliD_N"/>
    <property type="match status" value="1"/>
</dbReference>
<keyword evidence="5" id="KW-0975">Bacterial flagellum</keyword>
<dbReference type="GO" id="GO:0009421">
    <property type="term" value="C:bacterial-type flagellum filament cap"/>
    <property type="evidence" value="ECO:0007669"/>
    <property type="project" value="InterPro"/>
</dbReference>
<keyword evidence="10" id="KW-0966">Cell projection</keyword>
<evidence type="ECO:0000256" key="4">
    <source>
        <dbReference type="ARBA" id="ARBA00023054"/>
    </source>
</evidence>
<comment type="similarity">
    <text evidence="2">Belongs to the FliD family.</text>
</comment>